<feature type="repeat" description="PPR" evidence="4">
    <location>
        <begin position="314"/>
        <end position="348"/>
    </location>
</feature>
<dbReference type="Pfam" id="PF20431">
    <property type="entry name" value="E_motif"/>
    <property type="match status" value="1"/>
</dbReference>
<dbReference type="InterPro" id="IPR032867">
    <property type="entry name" value="DYW_dom"/>
</dbReference>
<evidence type="ECO:0000256" key="5">
    <source>
        <dbReference type="RuleBase" id="RU004914"/>
    </source>
</evidence>
<dbReference type="NCBIfam" id="TIGR00797">
    <property type="entry name" value="matE"/>
    <property type="match status" value="1"/>
</dbReference>
<name>A0A5A7NZT1_STRAF</name>
<dbReference type="InterPro" id="IPR033443">
    <property type="entry name" value="PROP1-like_PPR_dom"/>
</dbReference>
<proteinExistence type="inferred from homology"/>
<dbReference type="Gene3D" id="1.25.40.10">
    <property type="entry name" value="Tetratricopeptide repeat domain"/>
    <property type="match status" value="3"/>
</dbReference>
<evidence type="ECO:0000256" key="6">
    <source>
        <dbReference type="SAM" id="MobiDB-lite"/>
    </source>
</evidence>
<dbReference type="Pfam" id="PF14432">
    <property type="entry name" value="DYW_deaminase"/>
    <property type="match status" value="1"/>
</dbReference>
<evidence type="ECO:0000313" key="10">
    <source>
        <dbReference type="Proteomes" id="UP000325081"/>
    </source>
</evidence>
<dbReference type="Pfam" id="PF01554">
    <property type="entry name" value="MatE"/>
    <property type="match status" value="1"/>
</dbReference>
<dbReference type="GO" id="GO:0003723">
    <property type="term" value="F:RNA binding"/>
    <property type="evidence" value="ECO:0007669"/>
    <property type="project" value="InterPro"/>
</dbReference>
<dbReference type="GO" id="GO:0009451">
    <property type="term" value="P:RNA modification"/>
    <property type="evidence" value="ECO:0007669"/>
    <property type="project" value="InterPro"/>
</dbReference>
<comment type="similarity">
    <text evidence="2 5">Belongs to the multi antimicrobial extrusion (MATE) (TC 2.A.66.1) family.</text>
</comment>
<dbReference type="EMBL" id="BKCP01000558">
    <property type="protein sequence ID" value="GER25887.1"/>
    <property type="molecule type" value="Genomic_DNA"/>
</dbReference>
<dbReference type="InterPro" id="IPR011990">
    <property type="entry name" value="TPR-like_helical_dom_sf"/>
</dbReference>
<dbReference type="InterPro" id="IPR046960">
    <property type="entry name" value="PPR_At4g14850-like_plant"/>
</dbReference>
<dbReference type="GO" id="GO:0015297">
    <property type="term" value="F:antiporter activity"/>
    <property type="evidence" value="ECO:0007669"/>
    <property type="project" value="InterPro"/>
</dbReference>
<feature type="transmembrane region" description="Helical" evidence="5">
    <location>
        <begin position="922"/>
        <end position="942"/>
    </location>
</feature>
<dbReference type="GO" id="GO:0008270">
    <property type="term" value="F:zinc ion binding"/>
    <property type="evidence" value="ECO:0007669"/>
    <property type="project" value="InterPro"/>
</dbReference>
<sequence length="1052" mass="117117">MLHRLLKEPSLDPPAPPPQPSPNPPNVIPKYPQNALNRLSCQSNFRLICDHLVDFTRRRNLPGGQALHAHVIKSGFGAVPLVCNHFINFYSKLQLPHSSEQIFHETPVKSSTTWSSIISCFSQNELPFRGLEYFKLMLKNKGMVPDDYIFPCATKSCAVINDRRLGRSVHCLAIKIGFGLNVHVGSSVVDMYAKCGSLVDARKLFDEMPEKNVVTWSGMISGYTQIGEDEEALRLFKDAFSEGLEYVNDFTYSCVIRVCGNLTLYELGRQIHALCLKTNYDRNSFVGSALISMYSKSGVIECAYRVFNEVSDKNLGLWNSMLIACAQHTHTENVFEYFKKMQNTGVRPNFITFLCMLYACSHAGRVNEGKRYFAMMKEYDIEPGSQHYSSMVDLLARAGKFDEAMKVINEMPMQPTESVWGALLTGCRIHKNTQLASSVADKVFESGPVSPGLHMLLSNAYATAGRYQEAANARKMLKERGQKKETGLSWVEENNRVHTFSAGDRKHELCGEIYRKLKELGKDMEKAGYVVDMSDMSKEADDEEKKLAIRFHSERLAIVFALITFPPGRPIRIMKNLRVCGDCHVAIKFMSKCTGRVITVRDNTRFHRFENGECSCGDYWMTVEFWQWLLLRRWPYYYLKKGKCVLGVLTTEGVLGSFSNVHFLIDSKTIHVIVSFLSRNNLVEIHFASLKEYGQQSFMGFIQEPKTQSNRGLFKKDELGLEIARIALPAALALAADPIASLVDTAFIGHIGPVELAAVGISIAIMNQASKIAIFPLVSVTTSFVAEENAKGRSVGECEGIELVEEQAALNIEKKHLVPKTVDYEEFDGKKHISSASSALIIGGALGLIQAVTLICTAKPLLSYMGVKTDSPMLKPALRYLTLRSLGAPAVLLSLAVQGVFRGLKDTKTPLYATVVGDLANVILDPIFIFLLDFGAILANAFARHDYEKVVLTTSRVLQLGVVLGLILCTFVAITLQFSSNFFTTDTNVLRLIKLGIPVLVSFISVVCLFLLSSTNGFVGIWFALSIFMSLRAVAGFLRIGTRRGPWSFYSG</sequence>
<dbReference type="GO" id="GO:0042910">
    <property type="term" value="F:xenobiotic transmembrane transporter activity"/>
    <property type="evidence" value="ECO:0007669"/>
    <property type="project" value="InterPro"/>
</dbReference>
<feature type="region of interest" description="Disordered" evidence="6">
    <location>
        <begin position="1"/>
        <end position="28"/>
    </location>
</feature>
<evidence type="ECO:0000256" key="4">
    <source>
        <dbReference type="PROSITE-ProRule" id="PRU00708"/>
    </source>
</evidence>
<dbReference type="NCBIfam" id="TIGR00756">
    <property type="entry name" value="PPR"/>
    <property type="match status" value="6"/>
</dbReference>
<feature type="repeat" description="PPR" evidence="4">
    <location>
        <begin position="349"/>
        <end position="383"/>
    </location>
</feature>
<dbReference type="AlphaFoldDB" id="A0A5A7NZT1"/>
<evidence type="ECO:0000256" key="3">
    <source>
        <dbReference type="ARBA" id="ARBA00022737"/>
    </source>
</evidence>
<keyword evidence="5" id="KW-0812">Transmembrane</keyword>
<keyword evidence="10" id="KW-1185">Reference proteome</keyword>
<feature type="domain" description="DYW" evidence="7">
    <location>
        <begin position="528"/>
        <end position="620"/>
    </location>
</feature>
<dbReference type="InterPro" id="IPR002528">
    <property type="entry name" value="MATE_fam"/>
</dbReference>
<keyword evidence="3" id="KW-0677">Repeat</keyword>
<feature type="domain" description="PROP1-like PPR" evidence="8">
    <location>
        <begin position="322"/>
        <end position="412"/>
    </location>
</feature>
<dbReference type="InterPro" id="IPR002885">
    <property type="entry name" value="PPR_rpt"/>
</dbReference>
<evidence type="ECO:0000313" key="9">
    <source>
        <dbReference type="EMBL" id="GER25887.1"/>
    </source>
</evidence>
<dbReference type="InterPro" id="IPR046848">
    <property type="entry name" value="E_motif"/>
</dbReference>
<dbReference type="FunFam" id="1.25.40.10:FF:000407">
    <property type="entry name" value="Putative pentatricopeptide repeat-containing protein"/>
    <property type="match status" value="1"/>
</dbReference>
<gene>
    <name evidence="9" type="ORF">STAS_01499</name>
</gene>
<feature type="transmembrane region" description="Helical" evidence="5">
    <location>
        <begin position="839"/>
        <end position="861"/>
    </location>
</feature>
<feature type="transmembrane region" description="Helical" evidence="5">
    <location>
        <begin position="1019"/>
        <end position="1038"/>
    </location>
</feature>
<evidence type="ECO:0000256" key="2">
    <source>
        <dbReference type="ARBA" id="ARBA00010199"/>
    </source>
</evidence>
<dbReference type="OrthoDB" id="747253at2759"/>
<dbReference type="Proteomes" id="UP000325081">
    <property type="component" value="Unassembled WGS sequence"/>
</dbReference>
<dbReference type="Pfam" id="PF01535">
    <property type="entry name" value="PPR"/>
    <property type="match status" value="4"/>
</dbReference>
<comment type="similarity">
    <text evidence="1">Belongs to the PPR family. PCMP-H subfamily.</text>
</comment>
<evidence type="ECO:0000256" key="1">
    <source>
        <dbReference type="ARBA" id="ARBA00006643"/>
    </source>
</evidence>
<feature type="transmembrane region" description="Helical" evidence="5">
    <location>
        <begin position="962"/>
        <end position="983"/>
    </location>
</feature>
<dbReference type="GO" id="GO:0016020">
    <property type="term" value="C:membrane"/>
    <property type="evidence" value="ECO:0007669"/>
    <property type="project" value="InterPro"/>
</dbReference>
<feature type="transmembrane region" description="Helical" evidence="5">
    <location>
        <begin position="995"/>
        <end position="1013"/>
    </location>
</feature>
<dbReference type="Pfam" id="PF17177">
    <property type="entry name" value="PPR_long"/>
    <property type="match status" value="1"/>
</dbReference>
<comment type="caution">
    <text evidence="5">Lacks conserved residue(s) required for the propagation of feature annotation.</text>
</comment>
<dbReference type="PANTHER" id="PTHR47926:SF351">
    <property type="entry name" value="MITOCHONDRIAL RNAEDITING FACTOR 1"/>
    <property type="match status" value="1"/>
</dbReference>
<dbReference type="PANTHER" id="PTHR47926">
    <property type="entry name" value="PENTATRICOPEPTIDE REPEAT-CONTAINING PROTEIN"/>
    <property type="match status" value="1"/>
</dbReference>
<dbReference type="PROSITE" id="PS51375">
    <property type="entry name" value="PPR"/>
    <property type="match status" value="4"/>
</dbReference>
<feature type="repeat" description="PPR" evidence="4">
    <location>
        <begin position="384"/>
        <end position="418"/>
    </location>
</feature>
<reference evidence="10" key="1">
    <citation type="journal article" date="2019" name="Curr. Biol.">
        <title>Genome Sequence of Striga asiatica Provides Insight into the Evolution of Plant Parasitism.</title>
        <authorList>
            <person name="Yoshida S."/>
            <person name="Kim S."/>
            <person name="Wafula E.K."/>
            <person name="Tanskanen J."/>
            <person name="Kim Y.M."/>
            <person name="Honaas L."/>
            <person name="Yang Z."/>
            <person name="Spallek T."/>
            <person name="Conn C.E."/>
            <person name="Ichihashi Y."/>
            <person name="Cheong K."/>
            <person name="Cui S."/>
            <person name="Der J.P."/>
            <person name="Gundlach H."/>
            <person name="Jiao Y."/>
            <person name="Hori C."/>
            <person name="Ishida J.K."/>
            <person name="Kasahara H."/>
            <person name="Kiba T."/>
            <person name="Kim M.S."/>
            <person name="Koo N."/>
            <person name="Laohavisit A."/>
            <person name="Lee Y.H."/>
            <person name="Lumba S."/>
            <person name="McCourt P."/>
            <person name="Mortimer J.C."/>
            <person name="Mutuku J.M."/>
            <person name="Nomura T."/>
            <person name="Sasaki-Sekimoto Y."/>
            <person name="Seto Y."/>
            <person name="Wang Y."/>
            <person name="Wakatake T."/>
            <person name="Sakakibara H."/>
            <person name="Demura T."/>
            <person name="Yamaguchi S."/>
            <person name="Yoneyama K."/>
            <person name="Manabe R.I."/>
            <person name="Nelson D.C."/>
            <person name="Schulman A.H."/>
            <person name="Timko M.P."/>
            <person name="dePamphilis C.W."/>
            <person name="Choi D."/>
            <person name="Shirasu K."/>
        </authorList>
    </citation>
    <scope>NUCLEOTIDE SEQUENCE [LARGE SCALE GENOMIC DNA]</scope>
    <source>
        <strain evidence="10">cv. UVA1</strain>
    </source>
</reference>
<evidence type="ECO:0000259" key="7">
    <source>
        <dbReference type="Pfam" id="PF14432"/>
    </source>
</evidence>
<feature type="transmembrane region" description="Helical" evidence="5">
    <location>
        <begin position="881"/>
        <end position="901"/>
    </location>
</feature>
<feature type="compositionally biased region" description="Pro residues" evidence="6">
    <location>
        <begin position="11"/>
        <end position="27"/>
    </location>
</feature>
<feature type="compositionally biased region" description="Basic and acidic residues" evidence="6">
    <location>
        <begin position="1"/>
        <end position="10"/>
    </location>
</feature>
<keyword evidence="5" id="KW-1133">Transmembrane helix</keyword>
<protein>
    <recommendedName>
        <fullName evidence="5">Protein DETOXIFICATION</fullName>
    </recommendedName>
    <alternativeName>
        <fullName evidence="5">Multidrug and toxic compound extrusion protein</fullName>
    </alternativeName>
</protein>
<comment type="caution">
    <text evidence="9">The sequence shown here is derived from an EMBL/GenBank/DDBJ whole genome shotgun (WGS) entry which is preliminary data.</text>
</comment>
<feature type="repeat" description="PPR" evidence="4">
    <location>
        <begin position="212"/>
        <end position="246"/>
    </location>
</feature>
<evidence type="ECO:0000259" key="8">
    <source>
        <dbReference type="Pfam" id="PF17177"/>
    </source>
</evidence>
<organism evidence="9 10">
    <name type="scientific">Striga asiatica</name>
    <name type="common">Asiatic witchweed</name>
    <name type="synonym">Buchnera asiatica</name>
    <dbReference type="NCBI Taxonomy" id="4170"/>
    <lineage>
        <taxon>Eukaryota</taxon>
        <taxon>Viridiplantae</taxon>
        <taxon>Streptophyta</taxon>
        <taxon>Embryophyta</taxon>
        <taxon>Tracheophyta</taxon>
        <taxon>Spermatophyta</taxon>
        <taxon>Magnoliopsida</taxon>
        <taxon>eudicotyledons</taxon>
        <taxon>Gunneridae</taxon>
        <taxon>Pentapetalae</taxon>
        <taxon>asterids</taxon>
        <taxon>lamiids</taxon>
        <taxon>Lamiales</taxon>
        <taxon>Orobanchaceae</taxon>
        <taxon>Buchnereae</taxon>
        <taxon>Striga</taxon>
    </lineage>
</organism>
<accession>A0A5A7NZT1</accession>
<keyword evidence="5" id="KW-0472">Membrane</keyword>
<dbReference type="FunFam" id="1.25.40.10:FF:000344">
    <property type="entry name" value="Pentatricopeptide repeat-containing protein"/>
    <property type="match status" value="1"/>
</dbReference>